<proteinExistence type="predicted"/>
<dbReference type="InterPro" id="IPR001680">
    <property type="entry name" value="WD40_rpt"/>
</dbReference>
<comment type="caution">
    <text evidence="6">The sequence shown here is derived from an EMBL/GenBank/DDBJ whole genome shotgun (WGS) entry which is preliminary data.</text>
</comment>
<dbReference type="InterPro" id="IPR027417">
    <property type="entry name" value="P-loop_NTPase"/>
</dbReference>
<accession>A0A9W4S527</accession>
<dbReference type="InterPro" id="IPR031359">
    <property type="entry name" value="NACHT_N"/>
</dbReference>
<feature type="domain" description="NACHT" evidence="5">
    <location>
        <begin position="398"/>
        <end position="549"/>
    </location>
</feature>
<dbReference type="Pfam" id="PF24883">
    <property type="entry name" value="NPHP3_N"/>
    <property type="match status" value="1"/>
</dbReference>
<evidence type="ECO:0000313" key="7">
    <source>
        <dbReference type="Proteomes" id="UP001152533"/>
    </source>
</evidence>
<dbReference type="PANTHER" id="PTHR10039">
    <property type="entry name" value="AMELOGENIN"/>
    <property type="match status" value="1"/>
</dbReference>
<dbReference type="AlphaFoldDB" id="A0A9W4S527"/>
<evidence type="ECO:0000313" key="6">
    <source>
        <dbReference type="EMBL" id="CAI0653380.1"/>
    </source>
</evidence>
<dbReference type="PROSITE" id="PS50837">
    <property type="entry name" value="NACHT"/>
    <property type="match status" value="1"/>
</dbReference>
<feature type="region of interest" description="Disordered" evidence="4">
    <location>
        <begin position="1"/>
        <end position="59"/>
    </location>
</feature>
<evidence type="ECO:0000256" key="4">
    <source>
        <dbReference type="SAM" id="MobiDB-lite"/>
    </source>
</evidence>
<name>A0A9W4S527_9PEZI</name>
<dbReference type="SUPFAM" id="SSF52540">
    <property type="entry name" value="P-loop containing nucleoside triphosphate hydrolases"/>
    <property type="match status" value="1"/>
</dbReference>
<feature type="compositionally biased region" description="Basic and acidic residues" evidence="4">
    <location>
        <begin position="9"/>
        <end position="30"/>
    </location>
</feature>
<dbReference type="InterPro" id="IPR019775">
    <property type="entry name" value="WD40_repeat_CS"/>
</dbReference>
<dbReference type="Gene3D" id="3.40.50.300">
    <property type="entry name" value="P-loop containing nucleotide triphosphate hydrolases"/>
    <property type="match status" value="1"/>
</dbReference>
<keyword evidence="7" id="KW-1185">Reference proteome</keyword>
<feature type="repeat" description="WD" evidence="3">
    <location>
        <begin position="947"/>
        <end position="988"/>
    </location>
</feature>
<dbReference type="Pfam" id="PF17100">
    <property type="entry name" value="NACHT_N"/>
    <property type="match status" value="1"/>
</dbReference>
<keyword evidence="1 3" id="KW-0853">WD repeat</keyword>
<dbReference type="Pfam" id="PF00400">
    <property type="entry name" value="WD40"/>
    <property type="match status" value="1"/>
</dbReference>
<organism evidence="6 7">
    <name type="scientific">Colletotrichum noveboracense</name>
    <dbReference type="NCBI Taxonomy" id="2664923"/>
    <lineage>
        <taxon>Eukaryota</taxon>
        <taxon>Fungi</taxon>
        <taxon>Dikarya</taxon>
        <taxon>Ascomycota</taxon>
        <taxon>Pezizomycotina</taxon>
        <taxon>Sordariomycetes</taxon>
        <taxon>Hypocreomycetidae</taxon>
        <taxon>Glomerellales</taxon>
        <taxon>Glomerellaceae</taxon>
        <taxon>Colletotrichum</taxon>
        <taxon>Colletotrichum gloeosporioides species complex</taxon>
    </lineage>
</organism>
<dbReference type="InterPro" id="IPR015943">
    <property type="entry name" value="WD40/YVTN_repeat-like_dom_sf"/>
</dbReference>
<dbReference type="InterPro" id="IPR056884">
    <property type="entry name" value="NPHP3-like_N"/>
</dbReference>
<dbReference type="PROSITE" id="PS00678">
    <property type="entry name" value="WD_REPEATS_1"/>
    <property type="match status" value="1"/>
</dbReference>
<feature type="compositionally biased region" description="Pro residues" evidence="4">
    <location>
        <begin position="34"/>
        <end position="50"/>
    </location>
</feature>
<evidence type="ECO:0000256" key="1">
    <source>
        <dbReference type="ARBA" id="ARBA00022574"/>
    </source>
</evidence>
<dbReference type="PROSITE" id="PS50294">
    <property type="entry name" value="WD_REPEATS_REGION"/>
    <property type="match status" value="1"/>
</dbReference>
<feature type="region of interest" description="Disordered" evidence="4">
    <location>
        <begin position="95"/>
        <end position="124"/>
    </location>
</feature>
<dbReference type="Proteomes" id="UP001152533">
    <property type="component" value="Unassembled WGS sequence"/>
</dbReference>
<dbReference type="PROSITE" id="PS50082">
    <property type="entry name" value="WD_REPEATS_2"/>
    <property type="match status" value="1"/>
</dbReference>
<protein>
    <recommendedName>
        <fullName evidence="5">NACHT domain-containing protein</fullName>
    </recommendedName>
</protein>
<feature type="compositionally biased region" description="Basic and acidic residues" evidence="4">
    <location>
        <begin position="110"/>
        <end position="124"/>
    </location>
</feature>
<dbReference type="PANTHER" id="PTHR10039:SF17">
    <property type="entry name" value="FUNGAL STAND N-TERMINAL GOODBYE DOMAIN-CONTAINING PROTEIN-RELATED"/>
    <property type="match status" value="1"/>
</dbReference>
<dbReference type="EMBL" id="CAMGZC010001649">
    <property type="protein sequence ID" value="CAI0653380.1"/>
    <property type="molecule type" value="Genomic_DNA"/>
</dbReference>
<dbReference type="SMART" id="SM00320">
    <property type="entry name" value="WD40"/>
    <property type="match status" value="1"/>
</dbReference>
<evidence type="ECO:0000259" key="5">
    <source>
        <dbReference type="PROSITE" id="PS50837"/>
    </source>
</evidence>
<dbReference type="SUPFAM" id="SSF50978">
    <property type="entry name" value="WD40 repeat-like"/>
    <property type="match status" value="1"/>
</dbReference>
<dbReference type="InterPro" id="IPR036322">
    <property type="entry name" value="WD40_repeat_dom_sf"/>
</dbReference>
<dbReference type="Gene3D" id="2.130.10.10">
    <property type="entry name" value="YVTN repeat-like/Quinoprotein amine dehydrogenase"/>
    <property type="match status" value="1"/>
</dbReference>
<gene>
    <name evidence="6" type="ORF">CGXH109_LOCUS127014</name>
</gene>
<evidence type="ECO:0000256" key="2">
    <source>
        <dbReference type="ARBA" id="ARBA00022737"/>
    </source>
</evidence>
<reference evidence="6" key="1">
    <citation type="submission" date="2022-08" db="EMBL/GenBank/DDBJ databases">
        <authorList>
            <person name="Giroux E."/>
            <person name="Giroux E."/>
        </authorList>
    </citation>
    <scope>NUCLEOTIDE SEQUENCE</scope>
    <source>
        <strain evidence="6">H1091258</strain>
    </source>
</reference>
<dbReference type="InterPro" id="IPR007111">
    <property type="entry name" value="NACHT_NTPase"/>
</dbReference>
<evidence type="ECO:0000256" key="3">
    <source>
        <dbReference type="PROSITE-ProRule" id="PRU00221"/>
    </source>
</evidence>
<sequence>MGKSKSFQRLKDFIRHGSRNGDKQDAHDNRSAPTPTPGRTPSPAPHPITPPSHTTLPVSENVPTLWNRAYEALRVKDAPLVTEYEILLSKELDDHKSNTNARQDMPQQNDRQDRHDNQIDTNPDKRYAQLTTITDRGLRRADDKQTKCTIFGHQFVLRDQVKEAAQFVQALKGLVNEAVKASPEVSLVWAAEEANRNGLSYVASRLRYYVELERLLWPGSLNETGVKTEFDSHIVDLYQDILELQVKTVLRFYRKWLANLGRDVFQHDEWDRLVAKIKEREQIAEKESNTLNNFASRYNLETISKAAQRQYNNMQSLLSVAKDHLAVSMQNRDISAEQLAELKLQTQILEDRPIDLPIVYEARYDSADVQDSPRCESGTRTRIQQTIYQWADDESGEPIFWLLGPAGTGKSTITRTIADSLAREKRLAGGYFFKRGDQGRNSTTRLFSTLAAQLAEAIPPFKGCLLKSLGGLCRDAVDKKGLEAQFDQLLWQPLAELSVFDTGQLTRVIIIDALDECEQPAHLSRVLSELSRLGALATVRLRVLITSRPEVASAFQTLPKTNFRTLKLLDRELREDSLTDIELYVRKRFADVSANRKFQLDSWPAPEDLKRLLHLSTTPEPLFIYAATLCRFVCNERVGKNPKRQLRLWLKQCDENQSQLNQMYEPVLRQLCLDSDEAETKQLLQLLGATVLVAEPLSATSLACLLSMDIDDITCWLQGLHAVLDVPNENRGSIRLLHKSFSDFLLSPVESGTSDHRVTAVETHAMLATKCIKRMNDGLQRDICNIQQPDMLRDDIDMELIDRYVAPDLQYACLYWVYHLQQCGKPLGDEVYVFLKMHLLHWLEVLALLGKVSVGAAAINQLSNMCQASQGRSKEPTELSEFVKDANKVIGSFGSMIERTPLQVYGALILFSPVSSRVRQRCWDQRLLNVPCIHGVKFDWDALRQTLEGHTDYVRAVAFSPDGQVVASASGDKTVRLWDAATGAPRQTLEGFTQSLAFDPCSRNRLLTDFGAVDGL</sequence>
<keyword evidence="2" id="KW-0677">Repeat</keyword>